<proteinExistence type="predicted"/>
<evidence type="ECO:0000313" key="2">
    <source>
        <dbReference type="EMBL" id="KAL0851647.1"/>
    </source>
</evidence>
<dbReference type="EMBL" id="JBEDNZ010000002">
    <property type="protein sequence ID" value="KAL0851647.1"/>
    <property type="molecule type" value="Genomic_DNA"/>
</dbReference>
<gene>
    <name evidence="2" type="ORF">ABMA28_007419</name>
</gene>
<reference evidence="2 3" key="1">
    <citation type="submission" date="2024-06" db="EMBL/GenBank/DDBJ databases">
        <title>A chromosome-level genome assembly of beet webworm, Loxostege sticticalis.</title>
        <authorList>
            <person name="Zhang Y."/>
        </authorList>
    </citation>
    <scope>NUCLEOTIDE SEQUENCE [LARGE SCALE GENOMIC DNA]</scope>
    <source>
        <strain evidence="2">AQ028</strain>
        <tissue evidence="2">Male pupae</tissue>
    </source>
</reference>
<protein>
    <submittedName>
        <fullName evidence="2">Uncharacterized protein</fullName>
    </submittedName>
</protein>
<name>A0ABD0TQX0_LOXSC</name>
<dbReference type="Proteomes" id="UP001549921">
    <property type="component" value="Unassembled WGS sequence"/>
</dbReference>
<dbReference type="AlphaFoldDB" id="A0ABD0TQX0"/>
<feature type="compositionally biased region" description="Polar residues" evidence="1">
    <location>
        <begin position="32"/>
        <end position="42"/>
    </location>
</feature>
<evidence type="ECO:0000313" key="3">
    <source>
        <dbReference type="Proteomes" id="UP001549921"/>
    </source>
</evidence>
<comment type="caution">
    <text evidence="2">The sequence shown here is derived from an EMBL/GenBank/DDBJ whole genome shotgun (WGS) entry which is preliminary data.</text>
</comment>
<organism evidence="2 3">
    <name type="scientific">Loxostege sticticalis</name>
    <name type="common">Beet webworm moth</name>
    <dbReference type="NCBI Taxonomy" id="481309"/>
    <lineage>
        <taxon>Eukaryota</taxon>
        <taxon>Metazoa</taxon>
        <taxon>Ecdysozoa</taxon>
        <taxon>Arthropoda</taxon>
        <taxon>Hexapoda</taxon>
        <taxon>Insecta</taxon>
        <taxon>Pterygota</taxon>
        <taxon>Neoptera</taxon>
        <taxon>Endopterygota</taxon>
        <taxon>Lepidoptera</taxon>
        <taxon>Glossata</taxon>
        <taxon>Ditrysia</taxon>
        <taxon>Pyraloidea</taxon>
        <taxon>Crambidae</taxon>
        <taxon>Pyraustinae</taxon>
        <taxon>Loxostege</taxon>
    </lineage>
</organism>
<sequence length="94" mass="10744">MEMGNFNDKQITNERRNKASEAGGANEALEQCSESQRSSDPTQPRPDSTPPVIESKLAHKRFQERTNMQDCSHSFGKRLRIPNLDWDREIDGPE</sequence>
<feature type="region of interest" description="Disordered" evidence="1">
    <location>
        <begin position="1"/>
        <end position="74"/>
    </location>
</feature>
<evidence type="ECO:0000256" key="1">
    <source>
        <dbReference type="SAM" id="MobiDB-lite"/>
    </source>
</evidence>
<accession>A0ABD0TQX0</accession>